<dbReference type="KEGG" id="acy:Anacy_4676"/>
<evidence type="ECO:0000313" key="1">
    <source>
        <dbReference type="EMBL" id="AFZ60025.1"/>
    </source>
</evidence>
<reference evidence="2" key="1">
    <citation type="journal article" date="2013" name="Proc. Natl. Acad. Sci. U.S.A.">
        <title>Improving the coverage of the cyanobacterial phylum using diversity-driven genome sequencing.</title>
        <authorList>
            <person name="Shih P.M."/>
            <person name="Wu D."/>
            <person name="Latifi A."/>
            <person name="Axen S.D."/>
            <person name="Fewer D.P."/>
            <person name="Talla E."/>
            <person name="Calteau A."/>
            <person name="Cai F."/>
            <person name="Tandeau de Marsac N."/>
            <person name="Rippka R."/>
            <person name="Herdman M."/>
            <person name="Sivonen K."/>
            <person name="Coursin T."/>
            <person name="Laurent T."/>
            <person name="Goodwin L."/>
            <person name="Nolan M."/>
            <person name="Davenport K.W."/>
            <person name="Han C.S."/>
            <person name="Rubin E.M."/>
            <person name="Eisen J.A."/>
            <person name="Woyke T."/>
            <person name="Gugger M."/>
            <person name="Kerfeld C.A."/>
        </authorList>
    </citation>
    <scope>NUCLEOTIDE SEQUENCE [LARGE SCALE GENOMIC DNA]</scope>
    <source>
        <strain evidence="2">ATCC 27899 / PCC 7122</strain>
    </source>
</reference>
<name>K9ZNW4_ANACC</name>
<evidence type="ECO:0000313" key="2">
    <source>
        <dbReference type="Proteomes" id="UP000010474"/>
    </source>
</evidence>
<organism evidence="1 2">
    <name type="scientific">Anabaena cylindrica (strain ATCC 27899 / PCC 7122)</name>
    <dbReference type="NCBI Taxonomy" id="272123"/>
    <lineage>
        <taxon>Bacteria</taxon>
        <taxon>Bacillati</taxon>
        <taxon>Cyanobacteriota</taxon>
        <taxon>Cyanophyceae</taxon>
        <taxon>Nostocales</taxon>
        <taxon>Nostocaceae</taxon>
        <taxon>Anabaena</taxon>
    </lineage>
</organism>
<dbReference type="Proteomes" id="UP000010474">
    <property type="component" value="Chromosome"/>
</dbReference>
<protein>
    <submittedName>
        <fullName evidence="1">Uncharacterized protein</fullName>
    </submittedName>
</protein>
<dbReference type="PATRIC" id="fig|272123.3.peg.5088"/>
<dbReference type="HOGENOM" id="CLU_2950066_0_0_3"/>
<dbReference type="RefSeq" id="WP_015216641.1">
    <property type="nucleotide sequence ID" value="NC_019771.1"/>
</dbReference>
<proteinExistence type="predicted"/>
<gene>
    <name evidence="1" type="ordered locus">Anacy_4676</name>
</gene>
<keyword evidence="2" id="KW-1185">Reference proteome</keyword>
<dbReference type="AlphaFoldDB" id="K9ZNW4"/>
<dbReference type="EMBL" id="CP003659">
    <property type="protein sequence ID" value="AFZ60025.1"/>
    <property type="molecule type" value="Genomic_DNA"/>
</dbReference>
<sequence>MPCPFFVATVLIVKRQRNPTHLLGYASGTLRERPSAQPTNQDFFRFGQGIAIFDKFINA</sequence>
<accession>K9ZNW4</accession>